<evidence type="ECO:0000256" key="7">
    <source>
        <dbReference type="ARBA" id="ARBA00023150"/>
    </source>
</evidence>
<dbReference type="EMBL" id="JBBKTX010000013">
    <property type="protein sequence ID" value="MFK4753051.1"/>
    <property type="molecule type" value="Genomic_DNA"/>
</dbReference>
<protein>
    <submittedName>
        <fullName evidence="9">Molybdenum cofactor guanylyltransferase</fullName>
        <ecNumber evidence="9">2.7.7.77</ecNumber>
    </submittedName>
</protein>
<evidence type="ECO:0000256" key="2">
    <source>
        <dbReference type="ARBA" id="ARBA00022679"/>
    </source>
</evidence>
<evidence type="ECO:0000313" key="10">
    <source>
        <dbReference type="Proteomes" id="UP001620597"/>
    </source>
</evidence>
<feature type="domain" description="MobA-like NTP transferase" evidence="8">
    <location>
        <begin position="8"/>
        <end position="164"/>
    </location>
</feature>
<sequence length="205" mass="22669">MTARVTTGVILAGGASRRMGQDKAMLPARGHTSLLHHQVALMQQLGLEQLFISRHITLQTPADLQHLVISDINDEYHDGPLAGIFSIAKACPQAEALLVMPVDLPLMDLATLRYLLNIGDADDRAVYFLQEYLPLYLPLSTRIRQYLEDQLTLATADKSIRGLLSYCQALSLQPANSTALTNTNTHEEWLASQQSSANHPVIERE</sequence>
<evidence type="ECO:0000256" key="1">
    <source>
        <dbReference type="ARBA" id="ARBA00022490"/>
    </source>
</evidence>
<evidence type="ECO:0000256" key="3">
    <source>
        <dbReference type="ARBA" id="ARBA00022723"/>
    </source>
</evidence>
<dbReference type="PANTHER" id="PTHR19136:SF81">
    <property type="entry name" value="MOLYBDENUM COFACTOR GUANYLYLTRANSFERASE"/>
    <property type="match status" value="1"/>
</dbReference>
<accession>A0ABW8NJL5</accession>
<dbReference type="RefSeq" id="WP_416206139.1">
    <property type="nucleotide sequence ID" value="NZ_JBBKTX010000013.1"/>
</dbReference>
<keyword evidence="6" id="KW-0342">GTP-binding</keyword>
<dbReference type="CDD" id="cd02503">
    <property type="entry name" value="MobA"/>
    <property type="match status" value="1"/>
</dbReference>
<evidence type="ECO:0000259" key="8">
    <source>
        <dbReference type="Pfam" id="PF12804"/>
    </source>
</evidence>
<comment type="caution">
    <text evidence="9">The sequence shown here is derived from an EMBL/GenBank/DDBJ whole genome shotgun (WGS) entry which is preliminary data.</text>
</comment>
<keyword evidence="4" id="KW-0547">Nucleotide-binding</keyword>
<evidence type="ECO:0000313" key="9">
    <source>
        <dbReference type="EMBL" id="MFK4753051.1"/>
    </source>
</evidence>
<dbReference type="GO" id="GO:0061603">
    <property type="term" value="F:molybdenum cofactor guanylyltransferase activity"/>
    <property type="evidence" value="ECO:0007669"/>
    <property type="project" value="UniProtKB-EC"/>
</dbReference>
<dbReference type="SUPFAM" id="SSF53448">
    <property type="entry name" value="Nucleotide-diphospho-sugar transferases"/>
    <property type="match status" value="1"/>
</dbReference>
<dbReference type="Proteomes" id="UP001620597">
    <property type="component" value="Unassembled WGS sequence"/>
</dbReference>
<dbReference type="InterPro" id="IPR025877">
    <property type="entry name" value="MobA-like_NTP_Trfase"/>
</dbReference>
<keyword evidence="3" id="KW-0479">Metal-binding</keyword>
<dbReference type="PANTHER" id="PTHR19136">
    <property type="entry name" value="MOLYBDENUM COFACTOR GUANYLYLTRANSFERASE"/>
    <property type="match status" value="1"/>
</dbReference>
<dbReference type="Gene3D" id="3.90.550.10">
    <property type="entry name" value="Spore Coat Polysaccharide Biosynthesis Protein SpsA, Chain A"/>
    <property type="match status" value="1"/>
</dbReference>
<reference evidence="9 10" key="1">
    <citation type="submission" date="2024-03" db="EMBL/GenBank/DDBJ databases">
        <title>High-quality draft genome sequence of Oceanobacter sp. wDCs-4.</title>
        <authorList>
            <person name="Dong C."/>
        </authorList>
    </citation>
    <scope>NUCLEOTIDE SEQUENCE [LARGE SCALE GENOMIC DNA]</scope>
    <source>
        <strain evidence="10">wDCs-4</strain>
    </source>
</reference>
<keyword evidence="10" id="KW-1185">Reference proteome</keyword>
<keyword evidence="9" id="KW-0548">Nucleotidyltransferase</keyword>
<keyword evidence="2 9" id="KW-0808">Transferase</keyword>
<keyword evidence="1" id="KW-0963">Cytoplasm</keyword>
<keyword evidence="7" id="KW-0501">Molybdenum cofactor biosynthesis</keyword>
<evidence type="ECO:0000256" key="4">
    <source>
        <dbReference type="ARBA" id="ARBA00022741"/>
    </source>
</evidence>
<organism evidence="9 10">
    <name type="scientific">Oceanobacter antarcticus</name>
    <dbReference type="NCBI Taxonomy" id="3133425"/>
    <lineage>
        <taxon>Bacteria</taxon>
        <taxon>Pseudomonadati</taxon>
        <taxon>Pseudomonadota</taxon>
        <taxon>Gammaproteobacteria</taxon>
        <taxon>Oceanospirillales</taxon>
        <taxon>Oceanospirillaceae</taxon>
        <taxon>Oceanobacter</taxon>
    </lineage>
</organism>
<proteinExistence type="predicted"/>
<gene>
    <name evidence="9" type="ORF">WG929_11575</name>
</gene>
<dbReference type="Pfam" id="PF12804">
    <property type="entry name" value="NTP_transf_3"/>
    <property type="match status" value="1"/>
</dbReference>
<name>A0ABW8NJL5_9GAMM</name>
<dbReference type="EC" id="2.7.7.77" evidence="9"/>
<keyword evidence="5" id="KW-0460">Magnesium</keyword>
<evidence type="ECO:0000256" key="5">
    <source>
        <dbReference type="ARBA" id="ARBA00022842"/>
    </source>
</evidence>
<dbReference type="InterPro" id="IPR029044">
    <property type="entry name" value="Nucleotide-diphossugar_trans"/>
</dbReference>
<evidence type="ECO:0000256" key="6">
    <source>
        <dbReference type="ARBA" id="ARBA00023134"/>
    </source>
</evidence>
<dbReference type="InterPro" id="IPR013482">
    <property type="entry name" value="Molybde_CF_guanTrfase"/>
</dbReference>